<dbReference type="InterPro" id="IPR006175">
    <property type="entry name" value="YjgF/YER057c/UK114"/>
</dbReference>
<evidence type="ECO:0000313" key="3">
    <source>
        <dbReference type="Proteomes" id="UP001519287"/>
    </source>
</evidence>
<dbReference type="SUPFAM" id="SSF55298">
    <property type="entry name" value="YjgF-like"/>
    <property type="match status" value="1"/>
</dbReference>
<comment type="similarity">
    <text evidence="1">Belongs to the RutC family.</text>
</comment>
<dbReference type="RefSeq" id="WP_209969098.1">
    <property type="nucleotide sequence ID" value="NZ_JAGGLB010000001.1"/>
</dbReference>
<dbReference type="EC" id="3.5.99.10" evidence="2"/>
<protein>
    <submittedName>
        <fullName evidence="2">2-iminobutanoate/2-iminopropanoate deaminase</fullName>
        <ecNumber evidence="2">3.5.99.10</ecNumber>
    </submittedName>
</protein>
<keyword evidence="2" id="KW-0378">Hydrolase</keyword>
<dbReference type="GO" id="GO:0120241">
    <property type="term" value="F:2-iminobutanoate/2-iminopropanoate deaminase"/>
    <property type="evidence" value="ECO:0007669"/>
    <property type="project" value="UniProtKB-EC"/>
</dbReference>
<evidence type="ECO:0000313" key="2">
    <source>
        <dbReference type="EMBL" id="MBP1988753.1"/>
    </source>
</evidence>
<organism evidence="2 3">
    <name type="scientific">Paenibacillus eucommiae</name>
    <dbReference type="NCBI Taxonomy" id="1355755"/>
    <lineage>
        <taxon>Bacteria</taxon>
        <taxon>Bacillati</taxon>
        <taxon>Bacillota</taxon>
        <taxon>Bacilli</taxon>
        <taxon>Bacillales</taxon>
        <taxon>Paenibacillaceae</taxon>
        <taxon>Paenibacillus</taxon>
    </lineage>
</organism>
<gene>
    <name evidence="2" type="ORF">J2Z66_000348</name>
</gene>
<dbReference type="PANTHER" id="PTHR11803:SF39">
    <property type="entry name" value="2-IMINOBUTANOATE_2-IMINOPROPANOATE DEAMINASE"/>
    <property type="match status" value="1"/>
</dbReference>
<proteinExistence type="inferred from homology"/>
<evidence type="ECO:0000256" key="1">
    <source>
        <dbReference type="ARBA" id="ARBA00010552"/>
    </source>
</evidence>
<dbReference type="InterPro" id="IPR006056">
    <property type="entry name" value="RidA"/>
</dbReference>
<name>A0ABS4IML6_9BACL</name>
<dbReference type="CDD" id="cd00448">
    <property type="entry name" value="YjgF_YER057c_UK114_family"/>
    <property type="match status" value="1"/>
</dbReference>
<dbReference type="InterPro" id="IPR035959">
    <property type="entry name" value="RutC-like_sf"/>
</dbReference>
<comment type="caution">
    <text evidence="2">The sequence shown here is derived from an EMBL/GenBank/DDBJ whole genome shotgun (WGS) entry which is preliminary data.</text>
</comment>
<sequence length="132" mass="14545">MKKEIIRTDKAPNPSGAYSQAVKLGNMVYVAGTCPFELETGKVLAPGDIGAQTRIVLSYMQEILKAAGSSMDNVVKVTAFVDDLDQFQIYNQAYGEFFQHEPPARSTFEIGKFPVGMCVEIECIAFIEEDHS</sequence>
<keyword evidence="3" id="KW-1185">Reference proteome</keyword>
<dbReference type="NCBIfam" id="TIGR00004">
    <property type="entry name" value="Rid family detoxifying hydrolase"/>
    <property type="match status" value="1"/>
</dbReference>
<dbReference type="PANTHER" id="PTHR11803">
    <property type="entry name" value="2-IMINOBUTANOATE/2-IMINOPROPANOATE DEAMINASE RIDA"/>
    <property type="match status" value="1"/>
</dbReference>
<accession>A0ABS4IML6</accession>
<dbReference type="EMBL" id="JAGGLB010000001">
    <property type="protein sequence ID" value="MBP1988753.1"/>
    <property type="molecule type" value="Genomic_DNA"/>
</dbReference>
<dbReference type="Proteomes" id="UP001519287">
    <property type="component" value="Unassembled WGS sequence"/>
</dbReference>
<reference evidence="2 3" key="1">
    <citation type="submission" date="2021-03" db="EMBL/GenBank/DDBJ databases">
        <title>Genomic Encyclopedia of Type Strains, Phase IV (KMG-IV): sequencing the most valuable type-strain genomes for metagenomic binning, comparative biology and taxonomic classification.</title>
        <authorList>
            <person name="Goeker M."/>
        </authorList>
    </citation>
    <scope>NUCLEOTIDE SEQUENCE [LARGE SCALE GENOMIC DNA]</scope>
    <source>
        <strain evidence="2 3">DSM 26048</strain>
    </source>
</reference>
<dbReference type="Pfam" id="PF01042">
    <property type="entry name" value="Ribonuc_L-PSP"/>
    <property type="match status" value="1"/>
</dbReference>
<dbReference type="Gene3D" id="3.30.1330.40">
    <property type="entry name" value="RutC-like"/>
    <property type="match status" value="1"/>
</dbReference>